<dbReference type="OrthoDB" id="1896642at2759"/>
<accession>A0A0D2SMJ8</accession>
<dbReference type="GO" id="GO:0005634">
    <property type="term" value="C:nucleus"/>
    <property type="evidence" value="ECO:0007669"/>
    <property type="project" value="UniProtKB-SubCell"/>
</dbReference>
<dbReference type="GO" id="GO:0000978">
    <property type="term" value="F:RNA polymerase II cis-regulatory region sequence-specific DNA binding"/>
    <property type="evidence" value="ECO:0007669"/>
    <property type="project" value="TreeGrafter"/>
</dbReference>
<keyword evidence="5" id="KW-0539">Nucleus</keyword>
<proteinExistence type="predicted"/>
<dbReference type="Pfam" id="PF00319">
    <property type="entry name" value="SRF-TF"/>
    <property type="match status" value="1"/>
</dbReference>
<keyword evidence="3" id="KW-0238">DNA-binding</keyword>
<feature type="domain" description="MADS-box" evidence="8">
    <location>
        <begin position="18"/>
        <end position="78"/>
    </location>
</feature>
<dbReference type="PANTHER" id="PTHR11945:SF610">
    <property type="entry name" value="AGAMOUS-LIKE MADS-BOX PROTEIN AGL61"/>
    <property type="match status" value="1"/>
</dbReference>
<feature type="region of interest" description="Disordered" evidence="7">
    <location>
        <begin position="1"/>
        <end position="22"/>
    </location>
</feature>
<dbReference type="SUPFAM" id="SSF55455">
    <property type="entry name" value="SRF-like"/>
    <property type="match status" value="1"/>
</dbReference>
<dbReference type="PRINTS" id="PR00404">
    <property type="entry name" value="MADSDOMAIN"/>
</dbReference>
<dbReference type="eggNOG" id="KOG0014">
    <property type="taxonomic scope" value="Eukaryota"/>
</dbReference>
<evidence type="ECO:0000259" key="8">
    <source>
        <dbReference type="PROSITE" id="PS50066"/>
    </source>
</evidence>
<dbReference type="KEGG" id="gra:105785083"/>
<dbReference type="InterPro" id="IPR033896">
    <property type="entry name" value="MEF2-like_N"/>
</dbReference>
<dbReference type="EMBL" id="KB204769">
    <property type="protein sequence ID" value="KJB84447.1"/>
    <property type="molecule type" value="Genomic_DNA"/>
</dbReference>
<comment type="subcellular location">
    <subcellularLocation>
        <location evidence="1">Nucleus</location>
    </subcellularLocation>
</comment>
<dbReference type="OMA" id="CRDLELE"/>
<feature type="coiled-coil region" evidence="6">
    <location>
        <begin position="105"/>
        <end position="177"/>
    </location>
</feature>
<dbReference type="CDD" id="cd00265">
    <property type="entry name" value="MADS_MEF2_like"/>
    <property type="match status" value="1"/>
</dbReference>
<dbReference type="Proteomes" id="UP000032304">
    <property type="component" value="Unassembled WGS sequence"/>
</dbReference>
<evidence type="ECO:0000256" key="3">
    <source>
        <dbReference type="ARBA" id="ARBA00023125"/>
    </source>
</evidence>
<evidence type="ECO:0000256" key="1">
    <source>
        <dbReference type="ARBA" id="ARBA00004123"/>
    </source>
</evidence>
<dbReference type="GO" id="GO:0000981">
    <property type="term" value="F:DNA-binding transcription factor activity, RNA polymerase II-specific"/>
    <property type="evidence" value="ECO:0007669"/>
    <property type="project" value="TreeGrafter"/>
</dbReference>
<reference evidence="9 10" key="1">
    <citation type="journal article" date="2012" name="Nature">
        <title>Repeated polyploidization of Gossypium genomes and the evolution of spinnable cotton fibres.</title>
        <authorList>
            <person name="Paterson A.H."/>
            <person name="Wendel J.F."/>
            <person name="Gundlach H."/>
            <person name="Guo H."/>
            <person name="Jenkins J."/>
            <person name="Jin D."/>
            <person name="Llewellyn D."/>
            <person name="Showmaker K.C."/>
            <person name="Shu S."/>
            <person name="Udall J."/>
            <person name="Yoo M.J."/>
            <person name="Byers R."/>
            <person name="Chen W."/>
            <person name="Doron-Faigenboim A."/>
            <person name="Duke M.V."/>
            <person name="Gong L."/>
            <person name="Grimwood J."/>
            <person name="Grover C."/>
            <person name="Grupp K."/>
            <person name="Hu G."/>
            <person name="Lee T.H."/>
            <person name="Li J."/>
            <person name="Lin L."/>
            <person name="Liu T."/>
            <person name="Marler B.S."/>
            <person name="Page J.T."/>
            <person name="Roberts A.W."/>
            <person name="Romanel E."/>
            <person name="Sanders W.S."/>
            <person name="Szadkowski E."/>
            <person name="Tan X."/>
            <person name="Tang H."/>
            <person name="Xu C."/>
            <person name="Wang J."/>
            <person name="Wang Z."/>
            <person name="Zhang D."/>
            <person name="Zhang L."/>
            <person name="Ashrafi H."/>
            <person name="Bedon F."/>
            <person name="Bowers J.E."/>
            <person name="Brubaker C.L."/>
            <person name="Chee P.W."/>
            <person name="Das S."/>
            <person name="Gingle A.R."/>
            <person name="Haigler C.H."/>
            <person name="Harker D."/>
            <person name="Hoffmann L.V."/>
            <person name="Hovav R."/>
            <person name="Jones D.C."/>
            <person name="Lemke C."/>
            <person name="Mansoor S."/>
            <person name="ur Rahman M."/>
            <person name="Rainville L.N."/>
            <person name="Rambani A."/>
            <person name="Reddy U.K."/>
            <person name="Rong J.K."/>
            <person name="Saranga Y."/>
            <person name="Scheffler B.E."/>
            <person name="Scheffler J.A."/>
            <person name="Stelly D.M."/>
            <person name="Triplett B.A."/>
            <person name="Van Deynze A."/>
            <person name="Vaslin M.F."/>
            <person name="Waghmare V.N."/>
            <person name="Walford S.A."/>
            <person name="Wright R.J."/>
            <person name="Zaki E.A."/>
            <person name="Zhang T."/>
            <person name="Dennis E.S."/>
            <person name="Mayer K.F."/>
            <person name="Peterson D.G."/>
            <person name="Rokhsar D.S."/>
            <person name="Wang X."/>
            <person name="Schmutz J."/>
        </authorList>
    </citation>
    <scope>NUCLEOTIDE SEQUENCE [LARGE SCALE GENOMIC DNA]</scope>
</reference>
<organism evidence="9 10">
    <name type="scientific">Gossypium raimondii</name>
    <name type="common">Peruvian cotton</name>
    <name type="synonym">Gossypium klotzschianum subsp. raimondii</name>
    <dbReference type="NCBI Taxonomy" id="29730"/>
    <lineage>
        <taxon>Eukaryota</taxon>
        <taxon>Viridiplantae</taxon>
        <taxon>Streptophyta</taxon>
        <taxon>Embryophyta</taxon>
        <taxon>Tracheophyta</taxon>
        <taxon>Spermatophyta</taxon>
        <taxon>Magnoliopsida</taxon>
        <taxon>eudicotyledons</taxon>
        <taxon>Gunneridae</taxon>
        <taxon>Pentapetalae</taxon>
        <taxon>rosids</taxon>
        <taxon>malvids</taxon>
        <taxon>Malvales</taxon>
        <taxon>Malvaceae</taxon>
        <taxon>Malvoideae</taxon>
        <taxon>Gossypium</taxon>
    </lineage>
</organism>
<evidence type="ECO:0000256" key="2">
    <source>
        <dbReference type="ARBA" id="ARBA00023015"/>
    </source>
</evidence>
<dbReference type="Gramene" id="KJB84447">
    <property type="protein sequence ID" value="KJB84447"/>
    <property type="gene ID" value="B456_N026300"/>
</dbReference>
<evidence type="ECO:0000313" key="9">
    <source>
        <dbReference type="EMBL" id="KJB84447.1"/>
    </source>
</evidence>
<evidence type="ECO:0000256" key="6">
    <source>
        <dbReference type="SAM" id="Coils"/>
    </source>
</evidence>
<keyword evidence="10" id="KW-1185">Reference proteome</keyword>
<dbReference type="FunFam" id="3.40.1810.10:FF:000006">
    <property type="entry name" value="Agamous-like MADS-box protein AGL62"/>
    <property type="match status" value="1"/>
</dbReference>
<sequence length="239" mass="26688">MVSLNQTRSSNTTTKATRGRQKIQIKKLENESSRQVTFSKRRNGLFKKASELCILCGCNIGIIVFSPKGKPFCFGHPDIDMILERYLSKNPNHADGLMMSGDDIAPCLEEFNEESRETLEKLEEEKKRSKEIQKEKEERKMKGLFWWDDPIDNNMGIEELEAYAKALEELRNNVANRASTLMGDVFAMSTAVTVANPDGLGNGFAVQNSGFAVGDTGGYGDFNLGVEGFNFGHGHDLDY</sequence>
<evidence type="ECO:0000256" key="7">
    <source>
        <dbReference type="SAM" id="MobiDB-lite"/>
    </source>
</evidence>
<feature type="compositionally biased region" description="Polar residues" evidence="7">
    <location>
        <begin position="1"/>
        <end position="16"/>
    </location>
</feature>
<dbReference type="InterPro" id="IPR002100">
    <property type="entry name" value="TF_MADSbox"/>
</dbReference>
<dbReference type="SMR" id="A0A0D2SMJ8"/>
<dbReference type="AlphaFoldDB" id="A0A0D2SMJ8"/>
<dbReference type="SMART" id="SM00432">
    <property type="entry name" value="MADS"/>
    <property type="match status" value="1"/>
</dbReference>
<dbReference type="Gene3D" id="3.40.1810.10">
    <property type="entry name" value="Transcription factor, MADS-box"/>
    <property type="match status" value="1"/>
</dbReference>
<keyword evidence="4" id="KW-0804">Transcription</keyword>
<evidence type="ECO:0000256" key="4">
    <source>
        <dbReference type="ARBA" id="ARBA00023163"/>
    </source>
</evidence>
<protein>
    <recommendedName>
        <fullName evidence="8">MADS-box domain-containing protein</fullName>
    </recommendedName>
</protein>
<evidence type="ECO:0000313" key="10">
    <source>
        <dbReference type="Proteomes" id="UP000032304"/>
    </source>
</evidence>
<dbReference type="GO" id="GO:0046983">
    <property type="term" value="F:protein dimerization activity"/>
    <property type="evidence" value="ECO:0007669"/>
    <property type="project" value="InterPro"/>
</dbReference>
<dbReference type="PROSITE" id="PS50066">
    <property type="entry name" value="MADS_BOX_2"/>
    <property type="match status" value="1"/>
</dbReference>
<dbReference type="GO" id="GO:0045944">
    <property type="term" value="P:positive regulation of transcription by RNA polymerase II"/>
    <property type="evidence" value="ECO:0007669"/>
    <property type="project" value="InterPro"/>
</dbReference>
<dbReference type="InterPro" id="IPR036879">
    <property type="entry name" value="TF_MADSbox_sf"/>
</dbReference>
<keyword evidence="2" id="KW-0805">Transcription regulation</keyword>
<dbReference type="PANTHER" id="PTHR11945">
    <property type="entry name" value="MADS BOX PROTEIN"/>
    <property type="match status" value="1"/>
</dbReference>
<evidence type="ECO:0000256" key="5">
    <source>
        <dbReference type="ARBA" id="ARBA00023242"/>
    </source>
</evidence>
<name>A0A0D2SMJ8_GOSRA</name>
<gene>
    <name evidence="9" type="ORF">B456_N026300</name>
</gene>
<keyword evidence="6" id="KW-0175">Coiled coil</keyword>